<comment type="subcellular location">
    <subcellularLocation>
        <location evidence="1">Cell membrane</location>
        <topology evidence="1">Multi-pass membrane protein</topology>
    </subcellularLocation>
</comment>
<evidence type="ECO:0000256" key="4">
    <source>
        <dbReference type="ARBA" id="ARBA00022989"/>
    </source>
</evidence>
<feature type="transmembrane region" description="Helical" evidence="6">
    <location>
        <begin position="45"/>
        <end position="63"/>
    </location>
</feature>
<feature type="transmembrane region" description="Helical" evidence="6">
    <location>
        <begin position="194"/>
        <end position="213"/>
    </location>
</feature>
<dbReference type="Pfam" id="PF00892">
    <property type="entry name" value="EamA"/>
    <property type="match status" value="2"/>
</dbReference>
<dbReference type="EMBL" id="CAADII010000036">
    <property type="protein sequence ID" value="VFR54756.1"/>
    <property type="molecule type" value="Genomic_DNA"/>
</dbReference>
<dbReference type="PANTHER" id="PTHR42920">
    <property type="entry name" value="OS03G0707200 PROTEIN-RELATED"/>
    <property type="match status" value="1"/>
</dbReference>
<evidence type="ECO:0000256" key="3">
    <source>
        <dbReference type="ARBA" id="ARBA00022692"/>
    </source>
</evidence>
<dbReference type="InterPro" id="IPR051258">
    <property type="entry name" value="Diverse_Substrate_Transporter"/>
</dbReference>
<evidence type="ECO:0000259" key="7">
    <source>
        <dbReference type="Pfam" id="PF00892"/>
    </source>
</evidence>
<reference evidence="8" key="1">
    <citation type="submission" date="2019-03" db="EMBL/GenBank/DDBJ databases">
        <authorList>
            <person name="Danneels B."/>
        </authorList>
    </citation>
    <scope>NUCLEOTIDE SEQUENCE</scope>
</reference>
<evidence type="ECO:0000256" key="2">
    <source>
        <dbReference type="ARBA" id="ARBA00022475"/>
    </source>
</evidence>
<evidence type="ECO:0000256" key="1">
    <source>
        <dbReference type="ARBA" id="ARBA00004651"/>
    </source>
</evidence>
<feature type="transmembrane region" description="Helical" evidence="6">
    <location>
        <begin position="131"/>
        <end position="151"/>
    </location>
</feature>
<feature type="transmembrane region" description="Helical" evidence="6">
    <location>
        <begin position="103"/>
        <end position="124"/>
    </location>
</feature>
<evidence type="ECO:0000256" key="5">
    <source>
        <dbReference type="ARBA" id="ARBA00023136"/>
    </source>
</evidence>
<keyword evidence="4 6" id="KW-1133">Transmembrane helix</keyword>
<dbReference type="InterPro" id="IPR000620">
    <property type="entry name" value="EamA_dom"/>
</dbReference>
<feature type="transmembrane region" description="Helical" evidence="6">
    <location>
        <begin position="163"/>
        <end position="182"/>
    </location>
</feature>
<keyword evidence="5 6" id="KW-0472">Membrane</keyword>
<dbReference type="AlphaFoldDB" id="A0A484RWR3"/>
<keyword evidence="3 6" id="KW-0812">Transmembrane</keyword>
<feature type="transmembrane region" description="Helical" evidence="6">
    <location>
        <begin position="257"/>
        <end position="277"/>
    </location>
</feature>
<dbReference type="GO" id="GO:0005886">
    <property type="term" value="C:plasma membrane"/>
    <property type="evidence" value="ECO:0007669"/>
    <property type="project" value="UniProtKB-SubCell"/>
</dbReference>
<evidence type="ECO:0000256" key="6">
    <source>
        <dbReference type="SAM" id="Phobius"/>
    </source>
</evidence>
<dbReference type="SUPFAM" id="SSF103481">
    <property type="entry name" value="Multidrug resistance efflux transporter EmrE"/>
    <property type="match status" value="2"/>
</dbReference>
<feature type="domain" description="EamA" evidence="7">
    <location>
        <begin position="162"/>
        <end position="298"/>
    </location>
</feature>
<evidence type="ECO:0000313" key="8">
    <source>
        <dbReference type="EMBL" id="VFR54756.1"/>
    </source>
</evidence>
<feature type="transmembrane region" description="Helical" evidence="6">
    <location>
        <begin position="283"/>
        <end position="299"/>
    </location>
</feature>
<protein>
    <submittedName>
        <fullName evidence="8">Permease of the drug/metabolite transporter (DMT) superfamily</fullName>
    </submittedName>
</protein>
<proteinExistence type="predicted"/>
<dbReference type="InterPro" id="IPR037185">
    <property type="entry name" value="EmrE-like"/>
</dbReference>
<feature type="transmembrane region" description="Helical" evidence="6">
    <location>
        <begin position="225"/>
        <end position="245"/>
    </location>
</feature>
<gene>
    <name evidence="8" type="ORF">BRI6_3033</name>
</gene>
<accession>A0A484RWR3</accession>
<sequence length="317" mass="34020">MRRVGRHCPMRAALLTVLVAPPLFWGGNAIVGRMAVGVVPPLTLNLLRWIVALLILLPFAWRACLAHKALLRQHLGFLCLTALLSVASYNALQYLALTTSSPLNTSLIGASTPVWILLTGFVLFRVPVGGLSMLGAALSLLGVGTILVRGAPGNLASLQFVPGDLYMLAGTFMWSLYTWLLLRRQTGLPGHVALAAQMFLGILFALPMAALELRYGGYAPVAWEWRTAGIIAYVGLFPSLLAYVCWQRAVAQAGAQLPVFFMNLAPIFTLLLSMLLLGESPQGYHVVALALILLGIWLAQRQSAQGAAHAVSARDSG</sequence>
<keyword evidence="2" id="KW-1003">Cell membrane</keyword>
<feature type="domain" description="EamA" evidence="7">
    <location>
        <begin position="18"/>
        <end position="146"/>
    </location>
</feature>
<feature type="transmembrane region" description="Helical" evidence="6">
    <location>
        <begin position="75"/>
        <end position="97"/>
    </location>
</feature>
<organism evidence="8">
    <name type="scientific">plant metagenome</name>
    <dbReference type="NCBI Taxonomy" id="1297885"/>
    <lineage>
        <taxon>unclassified sequences</taxon>
        <taxon>metagenomes</taxon>
        <taxon>organismal metagenomes</taxon>
    </lineage>
</organism>
<name>A0A484RWR3_9ZZZZ</name>
<dbReference type="PANTHER" id="PTHR42920:SF11">
    <property type="entry name" value="INNER MEMBRANE PROTEIN YTFF"/>
    <property type="match status" value="1"/>
</dbReference>